<dbReference type="AlphaFoldDB" id="A0A6A6WTZ6"/>
<feature type="non-terminal residue" evidence="1">
    <location>
        <position position="1"/>
    </location>
</feature>
<evidence type="ECO:0000313" key="1">
    <source>
        <dbReference type="EMBL" id="KAF2787331.1"/>
    </source>
</evidence>
<name>A0A6A6WTZ6_9PLEO</name>
<evidence type="ECO:0000313" key="2">
    <source>
        <dbReference type="Proteomes" id="UP000799757"/>
    </source>
</evidence>
<sequence length="287" mass="32948">GSLGTLVKLPREIRQTVFSFALDIDIDRPVTNKTCCSAESTKRERDACKKHGETQVKDAGRFNLLQVSKKVAEEASWVLYNQGRLRLDMGCALRPYFAKYRPKTTRRLGDVPHSEKVHNMWMAVARYRFVDLEINPKMLKTENPEIYTAQLCEAASLLLKSWEKEAKQPTSEIPHIVTVNLGDFFDSTVPFNADDDSDMVEEVDLWTVINFPGEPPDFRRLAASSCQNLKRLLSIVDRNRGRSEWKIVALSEIEKEGGAKWLKTFRRDCQRSGVDFEGRTREEVEME</sequence>
<evidence type="ECO:0008006" key="3">
    <source>
        <dbReference type="Google" id="ProtNLM"/>
    </source>
</evidence>
<proteinExistence type="predicted"/>
<keyword evidence="2" id="KW-1185">Reference proteome</keyword>
<reference evidence="1" key="1">
    <citation type="journal article" date="2020" name="Stud. Mycol.">
        <title>101 Dothideomycetes genomes: a test case for predicting lifestyles and emergence of pathogens.</title>
        <authorList>
            <person name="Haridas S."/>
            <person name="Albert R."/>
            <person name="Binder M."/>
            <person name="Bloem J."/>
            <person name="Labutti K."/>
            <person name="Salamov A."/>
            <person name="Andreopoulos B."/>
            <person name="Baker S."/>
            <person name="Barry K."/>
            <person name="Bills G."/>
            <person name="Bluhm B."/>
            <person name="Cannon C."/>
            <person name="Castanera R."/>
            <person name="Culley D."/>
            <person name="Daum C."/>
            <person name="Ezra D."/>
            <person name="Gonzalez J."/>
            <person name="Henrissat B."/>
            <person name="Kuo A."/>
            <person name="Liang C."/>
            <person name="Lipzen A."/>
            <person name="Lutzoni F."/>
            <person name="Magnuson J."/>
            <person name="Mondo S."/>
            <person name="Nolan M."/>
            <person name="Ohm R."/>
            <person name="Pangilinan J."/>
            <person name="Park H.-J."/>
            <person name="Ramirez L."/>
            <person name="Alfaro M."/>
            <person name="Sun H."/>
            <person name="Tritt A."/>
            <person name="Yoshinaga Y."/>
            <person name="Zwiers L.-H."/>
            <person name="Turgeon B."/>
            <person name="Goodwin S."/>
            <person name="Spatafora J."/>
            <person name="Crous P."/>
            <person name="Grigoriev I."/>
        </authorList>
    </citation>
    <scope>NUCLEOTIDE SEQUENCE</scope>
    <source>
        <strain evidence="1">CBS 109.77</strain>
    </source>
</reference>
<dbReference type="Proteomes" id="UP000799757">
    <property type="component" value="Unassembled WGS sequence"/>
</dbReference>
<protein>
    <recommendedName>
        <fullName evidence="3">F-box domain-containing protein</fullName>
    </recommendedName>
</protein>
<dbReference type="EMBL" id="MU002332">
    <property type="protein sequence ID" value="KAF2787331.1"/>
    <property type="molecule type" value="Genomic_DNA"/>
</dbReference>
<accession>A0A6A6WTZ6</accession>
<gene>
    <name evidence="1" type="ORF">K505DRAFT_257963</name>
</gene>
<organism evidence="1 2">
    <name type="scientific">Melanomma pulvis-pyrius CBS 109.77</name>
    <dbReference type="NCBI Taxonomy" id="1314802"/>
    <lineage>
        <taxon>Eukaryota</taxon>
        <taxon>Fungi</taxon>
        <taxon>Dikarya</taxon>
        <taxon>Ascomycota</taxon>
        <taxon>Pezizomycotina</taxon>
        <taxon>Dothideomycetes</taxon>
        <taxon>Pleosporomycetidae</taxon>
        <taxon>Pleosporales</taxon>
        <taxon>Melanommataceae</taxon>
        <taxon>Melanomma</taxon>
    </lineage>
</organism>
<dbReference type="OrthoDB" id="3797827at2759"/>